<feature type="chain" id="PRO_5012058360" description="C-X-C chemokine receptor type 5" evidence="16">
    <location>
        <begin position="25"/>
        <end position="534"/>
    </location>
</feature>
<reference evidence="18 19" key="1">
    <citation type="submission" date="2017-05" db="EMBL/GenBank/DDBJ databases">
        <title>Genome of assembly of the Bengalese finch, Lonchura striata domestica.</title>
        <authorList>
            <person name="Colquitt B.M."/>
            <person name="Brainard M.S."/>
        </authorList>
    </citation>
    <scope>NUCLEOTIDE SEQUENCE [LARGE SCALE GENOMIC DNA]</scope>
    <source>
        <strain evidence="18">White83orange57</strain>
    </source>
</reference>
<evidence type="ECO:0000313" key="19">
    <source>
        <dbReference type="Proteomes" id="UP000197619"/>
    </source>
</evidence>
<evidence type="ECO:0000256" key="7">
    <source>
        <dbReference type="ARBA" id="ARBA00023136"/>
    </source>
</evidence>
<feature type="transmembrane region" description="Helical" evidence="15">
    <location>
        <begin position="221"/>
        <end position="241"/>
    </location>
</feature>
<keyword evidence="16" id="KW-0732">Signal</keyword>
<accession>A0A218UPZ1</accession>
<evidence type="ECO:0000256" key="11">
    <source>
        <dbReference type="ARBA" id="ARBA00023224"/>
    </source>
</evidence>
<evidence type="ECO:0000256" key="4">
    <source>
        <dbReference type="ARBA" id="ARBA00022936"/>
    </source>
</evidence>
<evidence type="ECO:0000256" key="1">
    <source>
        <dbReference type="ARBA" id="ARBA00004651"/>
    </source>
</evidence>
<feature type="transmembrane region" description="Helical" evidence="15">
    <location>
        <begin position="464"/>
        <end position="487"/>
    </location>
</feature>
<evidence type="ECO:0000256" key="9">
    <source>
        <dbReference type="ARBA" id="ARBA00023170"/>
    </source>
</evidence>
<keyword evidence="5 15" id="KW-1133">Transmembrane helix</keyword>
<dbReference type="GO" id="GO:0009897">
    <property type="term" value="C:external side of plasma membrane"/>
    <property type="evidence" value="ECO:0007669"/>
    <property type="project" value="TreeGrafter"/>
</dbReference>
<evidence type="ECO:0000256" key="16">
    <source>
        <dbReference type="SAM" id="SignalP"/>
    </source>
</evidence>
<dbReference type="GO" id="GO:0006955">
    <property type="term" value="P:immune response"/>
    <property type="evidence" value="ECO:0007669"/>
    <property type="project" value="InterPro"/>
</dbReference>
<keyword evidence="4" id="KW-0075">B-cell activation</keyword>
<feature type="transmembrane region" description="Helical" evidence="15">
    <location>
        <begin position="296"/>
        <end position="319"/>
    </location>
</feature>
<dbReference type="InterPro" id="IPR017452">
    <property type="entry name" value="GPCR_Rhodpsn_7TM"/>
</dbReference>
<feature type="transmembrane region" description="Helical" evidence="15">
    <location>
        <begin position="331"/>
        <end position="353"/>
    </location>
</feature>
<keyword evidence="10" id="KW-0325">Glycoprotein</keyword>
<dbReference type="PRINTS" id="PR00657">
    <property type="entry name" value="CCCHEMOKINER"/>
</dbReference>
<feature type="transmembrane region" description="Helical" evidence="15">
    <location>
        <begin position="383"/>
        <end position="408"/>
    </location>
</feature>
<dbReference type="GO" id="GO:0042113">
    <property type="term" value="P:B cell activation"/>
    <property type="evidence" value="ECO:0007669"/>
    <property type="project" value="UniProtKB-KW"/>
</dbReference>
<feature type="transmembrane region" description="Helical" evidence="15">
    <location>
        <begin position="420"/>
        <end position="444"/>
    </location>
</feature>
<keyword evidence="2" id="KW-1003">Cell membrane</keyword>
<sequence length="534" mass="59524">MATRRSKMAASSFLLCALPLPAGGTGPAPAHTHTYVQNAQELMSTCRCTQRSSRYGRTATSSGQLVPNKSGSKKQEWCNPAVLMGITPPSPSQVQSPTRVLAGRDALMQLYLDERRTKTVLGRPPQLRAQVKLSAKMPAAMPTYSADPDHSISGGETDRAPQTMGPVSYSSETYDLSQVELSGYYEAENTTPSLEGYFCFNSASSVVGNQGDPFRKVFMPLIYLLMFVLGTLGNALVLVILERFKRSRTTTENFLFHLTLANLALLLTFPFSVVESLAGWVFGKFLCKILSAVHKINFYCSSMLLGCIAVDRYLAIVYAIHTYRKRRAHSIHLTCMAVWLCSLLLTLPDLIFMEVWTDDGNRSICYFPEVGIDGNNAWLATRFLYHTVGFFVPLLVMCYCYTAIIRALCQSQRLQRQKAVRVAILVTGIFLLCWSPYHIVIFLNTLTKLEAFTKNCLLEDQLDTAIMVTEAIGFTHCCLNPILYAFIGVKFRNDFFRILQELGCISQETLQEILEVTRKGSGIESDNTTSISTF</sequence>
<dbReference type="GO" id="GO:0019957">
    <property type="term" value="F:C-C chemokine binding"/>
    <property type="evidence" value="ECO:0007669"/>
    <property type="project" value="TreeGrafter"/>
</dbReference>
<dbReference type="SUPFAM" id="SSF81321">
    <property type="entry name" value="Family A G protein-coupled receptor-like"/>
    <property type="match status" value="1"/>
</dbReference>
<dbReference type="InterPro" id="IPR001053">
    <property type="entry name" value="Chemokine_CXCR5"/>
</dbReference>
<dbReference type="PANTHER" id="PTHR10489">
    <property type="entry name" value="CELL ADHESION MOLECULE"/>
    <property type="match status" value="1"/>
</dbReference>
<dbReference type="InterPro" id="IPR000276">
    <property type="entry name" value="GPCR_Rhodpsn"/>
</dbReference>
<evidence type="ECO:0000256" key="13">
    <source>
        <dbReference type="RuleBase" id="RU000688"/>
    </source>
</evidence>
<dbReference type="InterPro" id="IPR050119">
    <property type="entry name" value="CCR1-9-like"/>
</dbReference>
<evidence type="ECO:0000256" key="5">
    <source>
        <dbReference type="ARBA" id="ARBA00022989"/>
    </source>
</evidence>
<gene>
    <name evidence="18" type="primary">CXCR5</name>
    <name evidence="18" type="ORF">RLOC_00001860</name>
</gene>
<dbReference type="Gene3D" id="1.20.1070.10">
    <property type="entry name" value="Rhodopsin 7-helix transmembrane proteins"/>
    <property type="match status" value="1"/>
</dbReference>
<keyword evidence="11 13" id="KW-0807">Transducer</keyword>
<dbReference type="Pfam" id="PF00001">
    <property type="entry name" value="7tm_1"/>
    <property type="match status" value="1"/>
</dbReference>
<feature type="domain" description="G-protein coupled receptors family 1 profile" evidence="17">
    <location>
        <begin position="233"/>
        <end position="484"/>
    </location>
</feature>
<dbReference type="GO" id="GO:0007204">
    <property type="term" value="P:positive regulation of cytosolic calcium ion concentration"/>
    <property type="evidence" value="ECO:0007669"/>
    <property type="project" value="TreeGrafter"/>
</dbReference>
<evidence type="ECO:0000256" key="15">
    <source>
        <dbReference type="SAM" id="Phobius"/>
    </source>
</evidence>
<dbReference type="Proteomes" id="UP000197619">
    <property type="component" value="Unassembled WGS sequence"/>
</dbReference>
<name>A0A218UPZ1_9PASE</name>
<evidence type="ECO:0000313" key="18">
    <source>
        <dbReference type="EMBL" id="OWK55678.1"/>
    </source>
</evidence>
<evidence type="ECO:0000256" key="12">
    <source>
        <dbReference type="ARBA" id="ARBA00069929"/>
    </source>
</evidence>
<proteinExistence type="inferred from homology"/>
<dbReference type="GO" id="GO:0019722">
    <property type="term" value="P:calcium-mediated signaling"/>
    <property type="evidence" value="ECO:0007669"/>
    <property type="project" value="TreeGrafter"/>
</dbReference>
<comment type="caution">
    <text evidence="18">The sequence shown here is derived from an EMBL/GenBank/DDBJ whole genome shotgun (WGS) entry which is preliminary data.</text>
</comment>
<dbReference type="PRINTS" id="PR00237">
    <property type="entry name" value="GPCRRHODOPSN"/>
</dbReference>
<dbReference type="InterPro" id="IPR000355">
    <property type="entry name" value="Chemokine_rcpt"/>
</dbReference>
<dbReference type="STRING" id="299123.ENSLSDP00000010409"/>
<dbReference type="AlphaFoldDB" id="A0A218UPZ1"/>
<dbReference type="PANTHER" id="PTHR10489:SF618">
    <property type="entry name" value="C-X-C CHEMOKINE RECEPTOR TYPE 5"/>
    <property type="match status" value="1"/>
</dbReference>
<evidence type="ECO:0000256" key="14">
    <source>
        <dbReference type="SAM" id="MobiDB-lite"/>
    </source>
</evidence>
<comment type="similarity">
    <text evidence="13">Belongs to the G-protein coupled receptor 1 family.</text>
</comment>
<dbReference type="GO" id="GO:0016493">
    <property type="term" value="F:C-C chemokine receptor activity"/>
    <property type="evidence" value="ECO:0007669"/>
    <property type="project" value="TreeGrafter"/>
</dbReference>
<keyword evidence="8" id="KW-1015">Disulfide bond</keyword>
<keyword evidence="19" id="KW-1185">Reference proteome</keyword>
<keyword evidence="9 13" id="KW-0675">Receptor</keyword>
<organism evidence="18 19">
    <name type="scientific">Lonchura striata</name>
    <name type="common">white-rumped munia</name>
    <dbReference type="NCBI Taxonomy" id="40157"/>
    <lineage>
        <taxon>Eukaryota</taxon>
        <taxon>Metazoa</taxon>
        <taxon>Chordata</taxon>
        <taxon>Craniata</taxon>
        <taxon>Vertebrata</taxon>
        <taxon>Euteleostomi</taxon>
        <taxon>Archelosauria</taxon>
        <taxon>Archosauria</taxon>
        <taxon>Dinosauria</taxon>
        <taxon>Saurischia</taxon>
        <taxon>Theropoda</taxon>
        <taxon>Coelurosauria</taxon>
        <taxon>Aves</taxon>
        <taxon>Neognathae</taxon>
        <taxon>Neoaves</taxon>
        <taxon>Telluraves</taxon>
        <taxon>Australaves</taxon>
        <taxon>Passeriformes</taxon>
        <taxon>Passeroidea</taxon>
        <taxon>Estrildidae</taxon>
        <taxon>Estrildinae</taxon>
        <taxon>Lonchura</taxon>
    </lineage>
</organism>
<keyword evidence="3 13" id="KW-0812">Transmembrane</keyword>
<evidence type="ECO:0000256" key="3">
    <source>
        <dbReference type="ARBA" id="ARBA00022692"/>
    </source>
</evidence>
<feature type="signal peptide" evidence="16">
    <location>
        <begin position="1"/>
        <end position="24"/>
    </location>
</feature>
<protein>
    <recommendedName>
        <fullName evidence="12">C-X-C chemokine receptor type 5</fullName>
    </recommendedName>
</protein>
<dbReference type="EMBL" id="MUZQ01000188">
    <property type="protein sequence ID" value="OWK55678.1"/>
    <property type="molecule type" value="Genomic_DNA"/>
</dbReference>
<feature type="region of interest" description="Disordered" evidence="14">
    <location>
        <begin position="144"/>
        <end position="163"/>
    </location>
</feature>
<keyword evidence="6 13" id="KW-0297">G-protein coupled receptor</keyword>
<dbReference type="GO" id="GO:0060326">
    <property type="term" value="P:cell chemotaxis"/>
    <property type="evidence" value="ECO:0007669"/>
    <property type="project" value="TreeGrafter"/>
</dbReference>
<evidence type="ECO:0000256" key="10">
    <source>
        <dbReference type="ARBA" id="ARBA00023180"/>
    </source>
</evidence>
<evidence type="ECO:0000256" key="8">
    <source>
        <dbReference type="ARBA" id="ARBA00023157"/>
    </source>
</evidence>
<evidence type="ECO:0000256" key="6">
    <source>
        <dbReference type="ARBA" id="ARBA00023040"/>
    </source>
</evidence>
<evidence type="ECO:0000256" key="2">
    <source>
        <dbReference type="ARBA" id="ARBA00022475"/>
    </source>
</evidence>
<keyword evidence="7 15" id="KW-0472">Membrane</keyword>
<dbReference type="GO" id="GO:0016494">
    <property type="term" value="F:C-X-C chemokine receptor activity"/>
    <property type="evidence" value="ECO:0007669"/>
    <property type="project" value="InterPro"/>
</dbReference>
<dbReference type="CDD" id="cd15181">
    <property type="entry name" value="7tmA_CXCR5"/>
    <property type="match status" value="1"/>
</dbReference>
<evidence type="ECO:0000259" key="17">
    <source>
        <dbReference type="PROSITE" id="PS50262"/>
    </source>
</evidence>
<dbReference type="PRINTS" id="PR00564">
    <property type="entry name" value="CXCCHMKINER5"/>
</dbReference>
<dbReference type="PROSITE" id="PS00237">
    <property type="entry name" value="G_PROTEIN_RECEP_F1_1"/>
    <property type="match status" value="1"/>
</dbReference>
<dbReference type="PROSITE" id="PS50262">
    <property type="entry name" value="G_PROTEIN_RECEP_F1_2"/>
    <property type="match status" value="1"/>
</dbReference>
<comment type="subcellular location">
    <subcellularLocation>
        <location evidence="1">Cell membrane</location>
        <topology evidence="1">Multi-pass membrane protein</topology>
    </subcellularLocation>
</comment>
<dbReference type="FunFam" id="1.20.1070.10:FF:000143">
    <property type="entry name" value="C-X-C chemokine receptor type 5"/>
    <property type="match status" value="1"/>
</dbReference>
<feature type="transmembrane region" description="Helical" evidence="15">
    <location>
        <begin position="253"/>
        <end position="273"/>
    </location>
</feature>